<protein>
    <submittedName>
        <fullName evidence="2">STAS domain-containing protein</fullName>
    </submittedName>
</protein>
<dbReference type="RefSeq" id="WP_147053618.1">
    <property type="nucleotide sequence ID" value="NZ_CP042437.1"/>
</dbReference>
<dbReference type="AlphaFoldDB" id="A0A5B8VYF9"/>
<dbReference type="OrthoDB" id="9840079at2"/>
<dbReference type="KEGG" id="mgk:FSB76_10975"/>
<evidence type="ECO:0000313" key="3">
    <source>
        <dbReference type="Proteomes" id="UP000321362"/>
    </source>
</evidence>
<sequence length="102" mass="11422">MENVSFTNMLTGNGIQTTISGSLEIRDSAEIKNEFLLLLANHDHVELHFKNIDKIDLTALQLLMALSRSASDHGKKVHYIFEPTAYISEVLNNSGFNKFISV</sequence>
<dbReference type="InterPro" id="IPR036513">
    <property type="entry name" value="STAS_dom_sf"/>
</dbReference>
<reference evidence="2 3" key="1">
    <citation type="journal article" date="2013" name="J. Microbiol.">
        <title>Mucilaginibacter ginsenosidivorax sp. nov., with ginsenoside converting activity isolated from sediment.</title>
        <authorList>
            <person name="Kim J.K."/>
            <person name="Choi T.E."/>
            <person name="Liu Q.M."/>
            <person name="Park H.Y."/>
            <person name="Yi T.H."/>
            <person name="Yoon M.H."/>
            <person name="Kim S.C."/>
            <person name="Im W.T."/>
        </authorList>
    </citation>
    <scope>NUCLEOTIDE SEQUENCE [LARGE SCALE GENOMIC DNA]</scope>
    <source>
        <strain evidence="2 3">KHI28</strain>
    </source>
</reference>
<dbReference type="InterPro" id="IPR058548">
    <property type="entry name" value="MlaB-like_STAS"/>
</dbReference>
<feature type="domain" description="STAS" evidence="1">
    <location>
        <begin position="19"/>
        <end position="102"/>
    </location>
</feature>
<gene>
    <name evidence="2" type="ORF">FSB76_10975</name>
</gene>
<dbReference type="InterPro" id="IPR002645">
    <property type="entry name" value="STAS_dom"/>
</dbReference>
<proteinExistence type="predicted"/>
<accession>A0A5B8VYF9</accession>
<dbReference type="Gene3D" id="3.30.750.24">
    <property type="entry name" value="STAS domain"/>
    <property type="match status" value="1"/>
</dbReference>
<organism evidence="2 3">
    <name type="scientific">Mucilaginibacter ginsenosidivorax</name>
    <dbReference type="NCBI Taxonomy" id="862126"/>
    <lineage>
        <taxon>Bacteria</taxon>
        <taxon>Pseudomonadati</taxon>
        <taxon>Bacteroidota</taxon>
        <taxon>Sphingobacteriia</taxon>
        <taxon>Sphingobacteriales</taxon>
        <taxon>Sphingobacteriaceae</taxon>
        <taxon>Mucilaginibacter</taxon>
    </lineage>
</organism>
<keyword evidence="3" id="KW-1185">Reference proteome</keyword>
<dbReference type="Proteomes" id="UP000321362">
    <property type="component" value="Chromosome"/>
</dbReference>
<dbReference type="EMBL" id="CP042437">
    <property type="protein sequence ID" value="QEC76444.1"/>
    <property type="molecule type" value="Genomic_DNA"/>
</dbReference>
<dbReference type="SUPFAM" id="SSF52091">
    <property type="entry name" value="SpoIIaa-like"/>
    <property type="match status" value="1"/>
</dbReference>
<dbReference type="PROSITE" id="PS50801">
    <property type="entry name" value="STAS"/>
    <property type="match status" value="1"/>
</dbReference>
<name>A0A5B8VYF9_9SPHI</name>
<dbReference type="Pfam" id="PF13466">
    <property type="entry name" value="STAS_2"/>
    <property type="match status" value="1"/>
</dbReference>
<evidence type="ECO:0000259" key="1">
    <source>
        <dbReference type="PROSITE" id="PS50801"/>
    </source>
</evidence>
<evidence type="ECO:0000313" key="2">
    <source>
        <dbReference type="EMBL" id="QEC76444.1"/>
    </source>
</evidence>